<dbReference type="Gene3D" id="3.30.420.10">
    <property type="entry name" value="Ribonuclease H-like superfamily/Ribonuclease H"/>
    <property type="match status" value="1"/>
</dbReference>
<dbReference type="GO" id="GO:0005730">
    <property type="term" value="C:nucleolus"/>
    <property type="evidence" value="ECO:0007669"/>
    <property type="project" value="TreeGrafter"/>
</dbReference>
<keyword evidence="5" id="KW-0271">Exosome</keyword>
<keyword evidence="7" id="KW-0539">Nucleus</keyword>
<feature type="region of interest" description="Disordered" evidence="9">
    <location>
        <begin position="596"/>
        <end position="616"/>
    </location>
</feature>
<comment type="subcellular location">
    <subcellularLocation>
        <location evidence="1">Nucleus</location>
    </subcellularLocation>
</comment>
<evidence type="ECO:0000256" key="1">
    <source>
        <dbReference type="ARBA" id="ARBA00004123"/>
    </source>
</evidence>
<keyword evidence="4 11" id="KW-0378">Hydrolase</keyword>
<dbReference type="InterPro" id="IPR012588">
    <property type="entry name" value="Exosome-assoc_fac_Rrp6_N"/>
</dbReference>
<evidence type="ECO:0000259" key="10">
    <source>
        <dbReference type="PROSITE" id="PS50967"/>
    </source>
</evidence>
<dbReference type="Pfam" id="PF00570">
    <property type="entry name" value="HRDC"/>
    <property type="match status" value="1"/>
</dbReference>
<comment type="similarity">
    <text evidence="8">Belongs to the exosome component 10/RRP6 family.</text>
</comment>
<keyword evidence="6 11" id="KW-0269">Exonuclease</keyword>
<evidence type="ECO:0000256" key="3">
    <source>
        <dbReference type="ARBA" id="ARBA00022722"/>
    </source>
</evidence>
<dbReference type="GO" id="GO:0071037">
    <property type="term" value="P:nuclear polyadenylation-dependent snRNA catabolic process"/>
    <property type="evidence" value="ECO:0007669"/>
    <property type="project" value="TreeGrafter"/>
</dbReference>
<dbReference type="GO" id="GO:0071038">
    <property type="term" value="P:TRAMP-dependent tRNA surveillance pathway"/>
    <property type="evidence" value="ECO:0007669"/>
    <property type="project" value="TreeGrafter"/>
</dbReference>
<keyword evidence="3" id="KW-0540">Nuclease</keyword>
<dbReference type="GO" id="GO:0000166">
    <property type="term" value="F:nucleotide binding"/>
    <property type="evidence" value="ECO:0007669"/>
    <property type="project" value="InterPro"/>
</dbReference>
<dbReference type="GO" id="GO:0071044">
    <property type="term" value="P:histone mRNA catabolic process"/>
    <property type="evidence" value="ECO:0007669"/>
    <property type="project" value="TreeGrafter"/>
</dbReference>
<dbReference type="InterPro" id="IPR049559">
    <property type="entry name" value="Rrp6p-like_exo"/>
</dbReference>
<feature type="compositionally biased region" description="Basic residues" evidence="9">
    <location>
        <begin position="758"/>
        <end position="767"/>
    </location>
</feature>
<dbReference type="Proteomes" id="UP000269793">
    <property type="component" value="Chromosome V"/>
</dbReference>
<proteinExistence type="inferred from homology"/>
<evidence type="ECO:0000256" key="6">
    <source>
        <dbReference type="ARBA" id="ARBA00022839"/>
    </source>
</evidence>
<dbReference type="Pfam" id="PF08066">
    <property type="entry name" value="PMC2NT"/>
    <property type="match status" value="1"/>
</dbReference>
<name>A0A3G2S731_MALR7</name>
<feature type="domain" description="HRDC" evidence="10">
    <location>
        <begin position="459"/>
        <end position="539"/>
    </location>
</feature>
<evidence type="ECO:0000256" key="7">
    <source>
        <dbReference type="ARBA" id="ARBA00023242"/>
    </source>
</evidence>
<dbReference type="PROSITE" id="PS50967">
    <property type="entry name" value="HRDC"/>
    <property type="match status" value="1"/>
</dbReference>
<evidence type="ECO:0000256" key="8">
    <source>
        <dbReference type="ARBA" id="ARBA00043957"/>
    </source>
</evidence>
<dbReference type="InterPro" id="IPR044876">
    <property type="entry name" value="HRDC_dom_sf"/>
</dbReference>
<protein>
    <submittedName>
        <fullName evidence="11">Exosome complex exonuclease rrp6</fullName>
        <ecNumber evidence="11">3.1.13.-</ecNumber>
    </submittedName>
</protein>
<dbReference type="GO" id="GO:0000175">
    <property type="term" value="F:3'-5'-RNA exonuclease activity"/>
    <property type="evidence" value="ECO:0007669"/>
    <property type="project" value="InterPro"/>
</dbReference>
<accession>A0A3G2S731</accession>
<dbReference type="SMART" id="SM00341">
    <property type="entry name" value="HRDC"/>
    <property type="match status" value="1"/>
</dbReference>
<dbReference type="GO" id="GO:0071051">
    <property type="term" value="P:poly(A)-dependent snoRNA 3'-end processing"/>
    <property type="evidence" value="ECO:0007669"/>
    <property type="project" value="TreeGrafter"/>
</dbReference>
<dbReference type="SUPFAM" id="SSF53098">
    <property type="entry name" value="Ribonuclease H-like"/>
    <property type="match status" value="1"/>
</dbReference>
<dbReference type="VEuPathDB" id="FungiDB:DNF11_2720"/>
<evidence type="ECO:0000256" key="5">
    <source>
        <dbReference type="ARBA" id="ARBA00022835"/>
    </source>
</evidence>
<dbReference type="GO" id="GO:0071035">
    <property type="term" value="P:nuclear polyadenylation-dependent rRNA catabolic process"/>
    <property type="evidence" value="ECO:0007669"/>
    <property type="project" value="TreeGrafter"/>
</dbReference>
<feature type="compositionally biased region" description="Basic and acidic residues" evidence="9">
    <location>
        <begin position="642"/>
        <end position="673"/>
    </location>
</feature>
<dbReference type="PANTHER" id="PTHR12124">
    <property type="entry name" value="POLYMYOSITIS/SCLERODERMA AUTOANTIGEN-RELATED"/>
    <property type="match status" value="1"/>
</dbReference>
<evidence type="ECO:0000313" key="12">
    <source>
        <dbReference type="Proteomes" id="UP000269793"/>
    </source>
</evidence>
<reference evidence="11 12" key="1">
    <citation type="submission" date="2018-10" db="EMBL/GenBank/DDBJ databases">
        <title>Complete genome sequence of Malassezia restricta CBS 7877.</title>
        <authorList>
            <person name="Morand S.C."/>
            <person name="Bertignac M."/>
            <person name="Iltis A."/>
            <person name="Kolder I."/>
            <person name="Pirovano W."/>
            <person name="Jourdain R."/>
            <person name="Clavaud C."/>
        </authorList>
    </citation>
    <scope>NUCLEOTIDE SEQUENCE [LARGE SCALE GENOMIC DNA]</scope>
    <source>
        <strain evidence="11 12">CBS 7877</strain>
    </source>
</reference>
<evidence type="ECO:0000313" key="11">
    <source>
        <dbReference type="EMBL" id="AYO43670.1"/>
    </source>
</evidence>
<dbReference type="GO" id="GO:0071040">
    <property type="term" value="P:nuclear polyadenylation-dependent antisense transcript catabolic process"/>
    <property type="evidence" value="ECO:0007669"/>
    <property type="project" value="TreeGrafter"/>
</dbReference>
<dbReference type="InterPro" id="IPR002562">
    <property type="entry name" value="3'-5'_exonuclease_dom"/>
</dbReference>
<dbReference type="EC" id="3.1.13.-" evidence="11"/>
<keyword evidence="12" id="KW-1185">Reference proteome</keyword>
<dbReference type="GO" id="GO:0071036">
    <property type="term" value="P:nuclear polyadenylation-dependent snoRNA catabolic process"/>
    <property type="evidence" value="ECO:0007669"/>
    <property type="project" value="TreeGrafter"/>
</dbReference>
<dbReference type="InterPro" id="IPR036397">
    <property type="entry name" value="RNaseH_sf"/>
</dbReference>
<dbReference type="GO" id="GO:0000467">
    <property type="term" value="P:exonucleolytic trimming to generate mature 3'-end of 5.8S rRNA from tricistronic rRNA transcript (SSU-rRNA, 5.8S rRNA, LSU-rRNA)"/>
    <property type="evidence" value="ECO:0007669"/>
    <property type="project" value="InterPro"/>
</dbReference>
<dbReference type="OrthoDB" id="2250022at2759"/>
<dbReference type="PANTHER" id="PTHR12124:SF47">
    <property type="entry name" value="EXOSOME COMPONENT 10"/>
    <property type="match status" value="1"/>
</dbReference>
<dbReference type="InterPro" id="IPR045092">
    <property type="entry name" value="Rrp6-like"/>
</dbReference>
<evidence type="ECO:0000256" key="2">
    <source>
        <dbReference type="ARBA" id="ARBA00022552"/>
    </source>
</evidence>
<organism evidence="11 12">
    <name type="scientific">Malassezia restricta (strain ATCC 96810 / NBRC 103918 / CBS 7877)</name>
    <name type="common">Seborrheic dermatitis infection agent</name>
    <dbReference type="NCBI Taxonomy" id="425264"/>
    <lineage>
        <taxon>Eukaryota</taxon>
        <taxon>Fungi</taxon>
        <taxon>Dikarya</taxon>
        <taxon>Basidiomycota</taxon>
        <taxon>Ustilaginomycotina</taxon>
        <taxon>Malasseziomycetes</taxon>
        <taxon>Malasseziales</taxon>
        <taxon>Malasseziaceae</taxon>
        <taxon>Malassezia</taxon>
    </lineage>
</organism>
<feature type="region of interest" description="Disordered" evidence="9">
    <location>
        <begin position="639"/>
        <end position="705"/>
    </location>
</feature>
<feature type="region of interest" description="Disordered" evidence="9">
    <location>
        <begin position="736"/>
        <end position="778"/>
    </location>
</feature>
<dbReference type="SUPFAM" id="SSF47819">
    <property type="entry name" value="HRDC-like"/>
    <property type="match status" value="1"/>
</dbReference>
<dbReference type="Pfam" id="PF01612">
    <property type="entry name" value="DNA_pol_A_exo1"/>
    <property type="match status" value="1"/>
</dbReference>
<dbReference type="CDD" id="cd06147">
    <property type="entry name" value="Rrp6p_like_exo"/>
    <property type="match status" value="1"/>
</dbReference>
<dbReference type="EMBL" id="CP033152">
    <property type="protein sequence ID" value="AYO43670.1"/>
    <property type="molecule type" value="Genomic_DNA"/>
</dbReference>
<evidence type="ECO:0000256" key="9">
    <source>
        <dbReference type="SAM" id="MobiDB-lite"/>
    </source>
</evidence>
<dbReference type="InterPro" id="IPR002121">
    <property type="entry name" value="HRDC_dom"/>
</dbReference>
<dbReference type="GO" id="GO:0000176">
    <property type="term" value="C:nuclear exosome (RNase complex)"/>
    <property type="evidence" value="ECO:0007669"/>
    <property type="project" value="InterPro"/>
</dbReference>
<dbReference type="InterPro" id="IPR012337">
    <property type="entry name" value="RNaseH-like_sf"/>
</dbReference>
<evidence type="ECO:0000256" key="4">
    <source>
        <dbReference type="ARBA" id="ARBA00022801"/>
    </source>
</evidence>
<sequence>MEKRLSEVSEVLEPATRTAGLLPTSTDLDFYCSIDPGVKQALDGVSGDLDDVLSTMTAWMGSERQRMDSMMDAASFSAQAGETIDRLLERTDVYLDEYAGRRPIAPKDELVVPSTGKLPKSLLFPKIPKPQDAFSRRPDNRACAPWTRQLRFGKPNARVPLGWRDPAWDMPEHATVEGQYGTEGDARLNAYYVEIQQTPIPASAYRVDEPRAPEPLDLDEPDASLTWVDSLDKLHALAAHLEEARVTEIAIDLEHHSHRTYLGLVCLMQISTRWGDWIVDTLVDEVREHAEMLNASFTHPDKVLVLHGADHDILWLQRDLGLFVTNLFDTFQAARVLQFGSLSLAYLLLRYTGFEADKRFQTADWRIRPLPREMLFYARSDTHSLLYVYDCLRLDLERHAGHSAITDVFERSKATASKTYIKVPWDAQGDSRNGWRTLWLRLGGDLARAAQDAPPGTPLSREERILRRLHQWRDEKAREDDERPAFVLSDEVLISLALRPPLTLPEAHTRTPMRLRKSVQRMHELVDAVKAEWEAYQAGLQPSMPQTDVAVDEDLGERYVGDEEGWTEAGVQVGVWDAQAPQSRADAQLFRGLHVSSQAAPSTKRKSLFEMPSARTPSHAAATLRRIQSEFVQRLGSLVGRGPERAGEPEEPEEPVKPEEPVDEKPVDEKPVEPEDAAPIPPEAHETTVVKHDRDKDDDGIVRVSKHIKVRAPKTKKSLAAPVPFDYAQATSVLDAPRSGSEASLLAPTKAAAEPRGARPKNLKRSGQRSGTFARRNK</sequence>
<dbReference type="STRING" id="425264.A0A3G2S731"/>
<dbReference type="AlphaFoldDB" id="A0A3G2S731"/>
<keyword evidence="2" id="KW-0698">rRNA processing</keyword>
<dbReference type="SMART" id="SM00474">
    <property type="entry name" value="35EXOc"/>
    <property type="match status" value="1"/>
</dbReference>
<dbReference type="GO" id="GO:0071039">
    <property type="term" value="P:nuclear polyadenylation-dependent CUT catabolic process"/>
    <property type="evidence" value="ECO:0007669"/>
    <property type="project" value="TreeGrafter"/>
</dbReference>
<dbReference type="InterPro" id="IPR010997">
    <property type="entry name" value="HRDC-like_sf"/>
</dbReference>
<dbReference type="GO" id="GO:0003727">
    <property type="term" value="F:single-stranded RNA binding"/>
    <property type="evidence" value="ECO:0007669"/>
    <property type="project" value="TreeGrafter"/>
</dbReference>
<gene>
    <name evidence="11" type="primary">rrp6</name>
    <name evidence="11" type="ORF">DNF11_2720</name>
</gene>
<dbReference type="Gene3D" id="1.10.150.80">
    <property type="entry name" value="HRDC domain"/>
    <property type="match status" value="1"/>
</dbReference>
<feature type="compositionally biased region" description="Basic and acidic residues" evidence="9">
    <location>
        <begin position="683"/>
        <end position="701"/>
    </location>
</feature>